<name>A0A0E9QDB4_ANGAN</name>
<reference evidence="1" key="1">
    <citation type="submission" date="2014-11" db="EMBL/GenBank/DDBJ databases">
        <authorList>
            <person name="Amaro Gonzalez C."/>
        </authorList>
    </citation>
    <scope>NUCLEOTIDE SEQUENCE</scope>
</reference>
<dbReference type="EMBL" id="GBXM01093731">
    <property type="protein sequence ID" value="JAH14846.1"/>
    <property type="molecule type" value="Transcribed_RNA"/>
</dbReference>
<organism evidence="1">
    <name type="scientific">Anguilla anguilla</name>
    <name type="common">European freshwater eel</name>
    <name type="synonym">Muraena anguilla</name>
    <dbReference type="NCBI Taxonomy" id="7936"/>
    <lineage>
        <taxon>Eukaryota</taxon>
        <taxon>Metazoa</taxon>
        <taxon>Chordata</taxon>
        <taxon>Craniata</taxon>
        <taxon>Vertebrata</taxon>
        <taxon>Euteleostomi</taxon>
        <taxon>Actinopterygii</taxon>
        <taxon>Neopterygii</taxon>
        <taxon>Teleostei</taxon>
        <taxon>Anguilliformes</taxon>
        <taxon>Anguillidae</taxon>
        <taxon>Anguilla</taxon>
    </lineage>
</organism>
<sequence>MTVPCGTGQRDVQTTPKNCPVLCVLYLDQVKFSPAAESLSHSRGGLEAVWRKAVLVSGTFPGDARTSEIQKYLQQIPE</sequence>
<accession>A0A0E9QDB4</accession>
<protein>
    <submittedName>
        <fullName evidence="1">Uncharacterized protein</fullName>
    </submittedName>
</protein>
<reference evidence="1" key="2">
    <citation type="journal article" date="2015" name="Fish Shellfish Immunol.">
        <title>Early steps in the European eel (Anguilla anguilla)-Vibrio vulnificus interaction in the gills: Role of the RtxA13 toxin.</title>
        <authorList>
            <person name="Callol A."/>
            <person name="Pajuelo D."/>
            <person name="Ebbesson L."/>
            <person name="Teles M."/>
            <person name="MacKenzie S."/>
            <person name="Amaro C."/>
        </authorList>
    </citation>
    <scope>NUCLEOTIDE SEQUENCE</scope>
</reference>
<proteinExistence type="predicted"/>
<dbReference type="AlphaFoldDB" id="A0A0E9QDB4"/>
<evidence type="ECO:0000313" key="1">
    <source>
        <dbReference type="EMBL" id="JAH14846.1"/>
    </source>
</evidence>